<name>D1PAH1_9BACT</name>
<dbReference type="AlphaFoldDB" id="D1PAH1"/>
<organism evidence="2 3">
    <name type="scientific">Segatella copri DSM 18205</name>
    <dbReference type="NCBI Taxonomy" id="537011"/>
    <lineage>
        <taxon>Bacteria</taxon>
        <taxon>Pseudomonadati</taxon>
        <taxon>Bacteroidota</taxon>
        <taxon>Bacteroidia</taxon>
        <taxon>Bacteroidales</taxon>
        <taxon>Prevotellaceae</taxon>
        <taxon>Segatella</taxon>
    </lineage>
</organism>
<feature type="transmembrane region" description="Helical" evidence="1">
    <location>
        <begin position="38"/>
        <end position="56"/>
    </location>
</feature>
<dbReference type="Proteomes" id="UP000004477">
    <property type="component" value="Unassembled WGS sequence"/>
</dbReference>
<reference evidence="2" key="1">
    <citation type="submission" date="2009-11" db="EMBL/GenBank/DDBJ databases">
        <authorList>
            <person name="Weinstock G."/>
            <person name="Sodergren E."/>
            <person name="Clifton S."/>
            <person name="Fulton L."/>
            <person name="Fulton B."/>
            <person name="Courtney L."/>
            <person name="Fronick C."/>
            <person name="Harrison M."/>
            <person name="Strong C."/>
            <person name="Farmer C."/>
            <person name="Delahaunty K."/>
            <person name="Markovic C."/>
            <person name="Hall O."/>
            <person name="Minx P."/>
            <person name="Tomlinson C."/>
            <person name="Mitreva M."/>
            <person name="Nelson J."/>
            <person name="Hou S."/>
            <person name="Wollam A."/>
            <person name="Pepin K.H."/>
            <person name="Johnson M."/>
            <person name="Bhonagiri V."/>
            <person name="Nash W.E."/>
            <person name="Warren W."/>
            <person name="Chinwalla A."/>
            <person name="Mardis E.R."/>
            <person name="Wilson R.K."/>
        </authorList>
    </citation>
    <scope>NUCLEOTIDE SEQUENCE [LARGE SCALE GENOMIC DNA]</scope>
    <source>
        <strain evidence="2">DSM 18205</strain>
    </source>
</reference>
<keyword evidence="3" id="KW-1185">Reference proteome</keyword>
<accession>D1PAH1</accession>
<evidence type="ECO:0000256" key="1">
    <source>
        <dbReference type="SAM" id="Phobius"/>
    </source>
</evidence>
<feature type="transmembrane region" description="Helical" evidence="1">
    <location>
        <begin position="6"/>
        <end position="26"/>
    </location>
</feature>
<keyword evidence="1" id="KW-0812">Transmembrane</keyword>
<protein>
    <submittedName>
        <fullName evidence="2">Uncharacterized protein</fullName>
    </submittedName>
</protein>
<comment type="caution">
    <text evidence="2">The sequence shown here is derived from an EMBL/GenBank/DDBJ whole genome shotgun (WGS) entry which is preliminary data.</text>
</comment>
<gene>
    <name evidence="2" type="ORF">PREVCOP_04196</name>
</gene>
<dbReference type="PaxDb" id="537011-PREVCOP_04196"/>
<sequence length="58" mass="6911">MYPANILIIFILLLFVRLILNTFNLQCKDIKKWVNSKLILFYFVLNGFFCTYAAVFKD</sequence>
<evidence type="ECO:0000313" key="3">
    <source>
        <dbReference type="Proteomes" id="UP000004477"/>
    </source>
</evidence>
<dbReference type="EMBL" id="ACBX02000007">
    <property type="protein sequence ID" value="EFB36307.1"/>
    <property type="molecule type" value="Genomic_DNA"/>
</dbReference>
<proteinExistence type="predicted"/>
<keyword evidence="1" id="KW-1133">Transmembrane helix</keyword>
<keyword evidence="1" id="KW-0472">Membrane</keyword>
<dbReference type="HOGENOM" id="CLU_2975467_0_0_10"/>
<evidence type="ECO:0000313" key="2">
    <source>
        <dbReference type="EMBL" id="EFB36307.1"/>
    </source>
</evidence>